<protein>
    <submittedName>
        <fullName evidence="6">Sugar ABC transporter</fullName>
    </submittedName>
</protein>
<gene>
    <name evidence="6" type="primary">frcB</name>
    <name evidence="6" type="ORF">GCM10011575_05320</name>
</gene>
<comment type="caution">
    <text evidence="6">The sequence shown here is derived from an EMBL/GenBank/DDBJ whole genome shotgun (WGS) entry which is preliminary data.</text>
</comment>
<comment type="subcellular location">
    <subcellularLocation>
        <location evidence="1">Cell envelope</location>
    </subcellularLocation>
</comment>
<dbReference type="GO" id="GO:0030246">
    <property type="term" value="F:carbohydrate binding"/>
    <property type="evidence" value="ECO:0007669"/>
    <property type="project" value="UniProtKB-ARBA"/>
</dbReference>
<dbReference type="AlphaFoldDB" id="A0A917S146"/>
<keyword evidence="3 4" id="KW-0732">Signal</keyword>
<accession>A0A917S146</accession>
<dbReference type="PANTHER" id="PTHR46847">
    <property type="entry name" value="D-ALLOSE-BINDING PERIPLASMIC PROTEIN-RELATED"/>
    <property type="match status" value="1"/>
</dbReference>
<dbReference type="InterPro" id="IPR025997">
    <property type="entry name" value="SBP_2_dom"/>
</dbReference>
<reference evidence="6" key="1">
    <citation type="journal article" date="2014" name="Int. J. Syst. Evol. Microbiol.">
        <title>Complete genome sequence of Corynebacterium casei LMG S-19264T (=DSM 44701T), isolated from a smear-ripened cheese.</title>
        <authorList>
            <consortium name="US DOE Joint Genome Institute (JGI-PGF)"/>
            <person name="Walter F."/>
            <person name="Albersmeier A."/>
            <person name="Kalinowski J."/>
            <person name="Ruckert C."/>
        </authorList>
    </citation>
    <scope>NUCLEOTIDE SEQUENCE</scope>
    <source>
        <strain evidence="6">CGMCC 4.7306</strain>
    </source>
</reference>
<evidence type="ECO:0000256" key="4">
    <source>
        <dbReference type="SAM" id="SignalP"/>
    </source>
</evidence>
<feature type="signal peptide" evidence="4">
    <location>
        <begin position="1"/>
        <end position="27"/>
    </location>
</feature>
<dbReference type="EMBL" id="BMMZ01000001">
    <property type="protein sequence ID" value="GGL50020.1"/>
    <property type="molecule type" value="Genomic_DNA"/>
</dbReference>
<dbReference type="Gene3D" id="3.40.50.2300">
    <property type="match status" value="2"/>
</dbReference>
<name>A0A917S146_9ACTN</name>
<dbReference type="PANTHER" id="PTHR46847:SF1">
    <property type="entry name" value="D-ALLOSE-BINDING PERIPLASMIC PROTEIN-RELATED"/>
    <property type="match status" value="1"/>
</dbReference>
<dbReference type="Pfam" id="PF13407">
    <property type="entry name" value="Peripla_BP_4"/>
    <property type="match status" value="1"/>
</dbReference>
<dbReference type="PROSITE" id="PS51257">
    <property type="entry name" value="PROKAR_LIPOPROTEIN"/>
    <property type="match status" value="1"/>
</dbReference>
<proteinExistence type="inferred from homology"/>
<dbReference type="SUPFAM" id="SSF53822">
    <property type="entry name" value="Periplasmic binding protein-like I"/>
    <property type="match status" value="1"/>
</dbReference>
<reference evidence="6" key="2">
    <citation type="submission" date="2020-09" db="EMBL/GenBank/DDBJ databases">
        <authorList>
            <person name="Sun Q."/>
            <person name="Zhou Y."/>
        </authorList>
    </citation>
    <scope>NUCLEOTIDE SEQUENCE</scope>
    <source>
        <strain evidence="6">CGMCC 4.7306</strain>
    </source>
</reference>
<dbReference type="InterPro" id="IPR028082">
    <property type="entry name" value="Peripla_BP_I"/>
</dbReference>
<evidence type="ECO:0000259" key="5">
    <source>
        <dbReference type="Pfam" id="PF13407"/>
    </source>
</evidence>
<sequence>MARSRVGPRWMLSLAVAFCCILTACNGGDPRPGVSLLVKTTTNPYFVAMEQAARAEAAKDGVRLTVAAGTQDGDTQNQINEIYTAIARGDKGILVTSNGNAINAALRQARDSGIYVSAVDTPLTPVDTADNTFATDNHQAGLLIGKYAAARLNGRKATIAMLDLYNDQVVEVDTGRDHGFLDGMGIPNKPGSMNGLEPKTGHYKGGKGGQYQIVCHRPTQGAIDGGRQAMEQCLSANPNINVVYAMNEPAGEGAYAALKAAGKAGKVLLVVIDGSCDGITMVRNGQFDADAVQYPGKMARLGVDAVAKIARGGAPPAKTKGKDFYDTGTALATAKSVPGVPSQTPAQAGKKCWG</sequence>
<feature type="chain" id="PRO_5039312052" evidence="4">
    <location>
        <begin position="28"/>
        <end position="354"/>
    </location>
</feature>
<evidence type="ECO:0000256" key="2">
    <source>
        <dbReference type="ARBA" id="ARBA00007639"/>
    </source>
</evidence>
<dbReference type="Proteomes" id="UP000613840">
    <property type="component" value="Unassembled WGS sequence"/>
</dbReference>
<evidence type="ECO:0000313" key="6">
    <source>
        <dbReference type="EMBL" id="GGL50020.1"/>
    </source>
</evidence>
<evidence type="ECO:0000256" key="3">
    <source>
        <dbReference type="ARBA" id="ARBA00022729"/>
    </source>
</evidence>
<feature type="domain" description="Periplasmic binding protein" evidence="5">
    <location>
        <begin position="35"/>
        <end position="312"/>
    </location>
</feature>
<comment type="similarity">
    <text evidence="2">Belongs to the bacterial solute-binding protein 2 family.</text>
</comment>
<evidence type="ECO:0000313" key="7">
    <source>
        <dbReference type="Proteomes" id="UP000613840"/>
    </source>
</evidence>
<dbReference type="RefSeq" id="WP_188893595.1">
    <property type="nucleotide sequence ID" value="NZ_BMMZ01000001.1"/>
</dbReference>
<evidence type="ECO:0000256" key="1">
    <source>
        <dbReference type="ARBA" id="ARBA00004196"/>
    </source>
</evidence>
<keyword evidence="7" id="KW-1185">Reference proteome</keyword>
<organism evidence="6 7">
    <name type="scientific">Microlunatus endophyticus</name>
    <dbReference type="NCBI Taxonomy" id="1716077"/>
    <lineage>
        <taxon>Bacteria</taxon>
        <taxon>Bacillati</taxon>
        <taxon>Actinomycetota</taxon>
        <taxon>Actinomycetes</taxon>
        <taxon>Propionibacteriales</taxon>
        <taxon>Propionibacteriaceae</taxon>
        <taxon>Microlunatus</taxon>
    </lineage>
</organism>
<dbReference type="GO" id="GO:0030313">
    <property type="term" value="C:cell envelope"/>
    <property type="evidence" value="ECO:0007669"/>
    <property type="project" value="UniProtKB-SubCell"/>
</dbReference>